<dbReference type="EMBL" id="FZOF01000025">
    <property type="protein sequence ID" value="SNT43032.1"/>
    <property type="molecule type" value="Genomic_DNA"/>
</dbReference>
<dbReference type="Proteomes" id="UP000198280">
    <property type="component" value="Unassembled WGS sequence"/>
</dbReference>
<organism evidence="1 2">
    <name type="scientific">Actinacidiphila glaucinigra</name>
    <dbReference type="NCBI Taxonomy" id="235986"/>
    <lineage>
        <taxon>Bacteria</taxon>
        <taxon>Bacillati</taxon>
        <taxon>Actinomycetota</taxon>
        <taxon>Actinomycetes</taxon>
        <taxon>Kitasatosporales</taxon>
        <taxon>Streptomycetaceae</taxon>
        <taxon>Actinacidiphila</taxon>
    </lineage>
</organism>
<dbReference type="AlphaFoldDB" id="A0A239MLR8"/>
<dbReference type="Gene3D" id="3.40.50.1000">
    <property type="entry name" value="HAD superfamily/HAD-like"/>
    <property type="match status" value="1"/>
</dbReference>
<evidence type="ECO:0000313" key="2">
    <source>
        <dbReference type="Proteomes" id="UP000198280"/>
    </source>
</evidence>
<sequence length="229" mass="24204">MLLDWVGTLIVPKWGPDHAGPKGGSWIEGALQRLARDASSSEVSRISAALDAAIRQPEVAQAMKGADASVESYRAGFARWASAAGIDEALMGALYDELALPDVDLFAVDVERTLATLKAAGVRVAVVSDVHFDIRPWFVKAGLDGYVDRFVLSFEHGVCKPDPAIFRSALDALEVGPDDALMVGDRSAYDGAAVEAGIATVLLPPLAEASAERLHLVLASCGLRPLARL</sequence>
<dbReference type="InterPro" id="IPR023214">
    <property type="entry name" value="HAD_sf"/>
</dbReference>
<dbReference type="PRINTS" id="PR00413">
    <property type="entry name" value="HADHALOGNASE"/>
</dbReference>
<dbReference type="PANTHER" id="PTHR46649:SF4">
    <property type="entry name" value="HALOACID DEHALOGENASE-LIKE HYDROLASE (HAD) SUPERFAMILY PROTEIN"/>
    <property type="match status" value="1"/>
</dbReference>
<dbReference type="NCBIfam" id="TIGR01549">
    <property type="entry name" value="HAD-SF-IA-v1"/>
    <property type="match status" value="1"/>
</dbReference>
<dbReference type="InterPro" id="IPR036412">
    <property type="entry name" value="HAD-like_sf"/>
</dbReference>
<evidence type="ECO:0000313" key="1">
    <source>
        <dbReference type="EMBL" id="SNT43032.1"/>
    </source>
</evidence>
<name>A0A239MLR8_9ACTN</name>
<dbReference type="Pfam" id="PF00702">
    <property type="entry name" value="Hydrolase"/>
    <property type="match status" value="1"/>
</dbReference>
<gene>
    <name evidence="1" type="ORF">SAMN05216252_12531</name>
</gene>
<dbReference type="SUPFAM" id="SSF56784">
    <property type="entry name" value="HAD-like"/>
    <property type="match status" value="1"/>
</dbReference>
<accession>A0A239MLR8</accession>
<dbReference type="PANTHER" id="PTHR46649">
    <property type="match status" value="1"/>
</dbReference>
<proteinExistence type="predicted"/>
<protein>
    <submittedName>
        <fullName evidence="1">Haloacid dehalogenase superfamily, subfamily IA, variant 3 with third motif having DD or ED/haloacid dehalogenase superfamily, subfamily IA, variant 1 with third motif having Dx(3-4)D or Dx(3-4)E</fullName>
    </submittedName>
</protein>
<keyword evidence="2" id="KW-1185">Reference proteome</keyword>
<dbReference type="InterPro" id="IPR006439">
    <property type="entry name" value="HAD-SF_hydro_IA"/>
</dbReference>
<reference evidence="1 2" key="1">
    <citation type="submission" date="2017-06" db="EMBL/GenBank/DDBJ databases">
        <authorList>
            <person name="Kim H.J."/>
            <person name="Triplett B.A."/>
        </authorList>
    </citation>
    <scope>NUCLEOTIDE SEQUENCE [LARGE SCALE GENOMIC DNA]</scope>
    <source>
        <strain evidence="1 2">CGMCC 4.1858</strain>
    </source>
</reference>